<feature type="compositionally biased region" description="Basic and acidic residues" evidence="1">
    <location>
        <begin position="268"/>
        <end position="278"/>
    </location>
</feature>
<feature type="compositionally biased region" description="Basic residues" evidence="1">
    <location>
        <begin position="96"/>
        <end position="112"/>
    </location>
</feature>
<feature type="compositionally biased region" description="Basic and acidic residues" evidence="1">
    <location>
        <begin position="73"/>
        <end position="82"/>
    </location>
</feature>
<sequence>MANEGLCTEGSASAAAGRAGSVLAPPACCVFRRGEICRRHAPEALSRCAKPESTRPLGTRLLPLESAAGGARDGSERHRAGESARPAVSFASPTTVRHRSAQKRQAGPKKPRTLTLTVSVEVNQEACHIRGQDHLEEVAFCDRSSPPASAARSYWYGSSAGEEALQSNMGLRMQAAENTLPWVKEEKEAREGQAGRVRRHRWSLGSQMLGSRCSSACTGPRAMPRPEEERGASVCASPQTPTSCQPVQFKLGCQRWGNTWWAPGRGGGRAERGPRTEAEESGQGLRDRLRPPSVERAGNYGEEGAQRHRAICQRGGSPRPGRDPPGPPAHAGGSRLLSGHLIRGASGSRPSGRPVTGETRGDAGQRLPPGPTTPPPPPGLSSSSAPLRTAPCSETKFSAPQARSTRVCFARRLFSSLSLCLFELDTVLRQHASAN</sequence>
<name>A0A9Q1FD50_SYNKA</name>
<evidence type="ECO:0000313" key="2">
    <source>
        <dbReference type="EMBL" id="KAJ8356145.1"/>
    </source>
</evidence>
<keyword evidence="3" id="KW-1185">Reference proteome</keyword>
<dbReference type="Proteomes" id="UP001152622">
    <property type="component" value="Chromosome 6"/>
</dbReference>
<evidence type="ECO:0000256" key="1">
    <source>
        <dbReference type="SAM" id="MobiDB-lite"/>
    </source>
</evidence>
<protein>
    <submittedName>
        <fullName evidence="2">Uncharacterized protein</fullName>
    </submittedName>
</protein>
<feature type="region of interest" description="Disordered" evidence="1">
    <location>
        <begin position="213"/>
        <end position="241"/>
    </location>
</feature>
<dbReference type="EMBL" id="JAINUF010000006">
    <property type="protein sequence ID" value="KAJ8356145.1"/>
    <property type="molecule type" value="Genomic_DNA"/>
</dbReference>
<evidence type="ECO:0000313" key="3">
    <source>
        <dbReference type="Proteomes" id="UP001152622"/>
    </source>
</evidence>
<proteinExistence type="predicted"/>
<reference evidence="2" key="1">
    <citation type="journal article" date="2023" name="Science">
        <title>Genome structures resolve the early diversification of teleost fishes.</title>
        <authorList>
            <person name="Parey E."/>
            <person name="Louis A."/>
            <person name="Montfort J."/>
            <person name="Bouchez O."/>
            <person name="Roques C."/>
            <person name="Iampietro C."/>
            <person name="Lluch J."/>
            <person name="Castinel A."/>
            <person name="Donnadieu C."/>
            <person name="Desvignes T."/>
            <person name="Floi Bucao C."/>
            <person name="Jouanno E."/>
            <person name="Wen M."/>
            <person name="Mejri S."/>
            <person name="Dirks R."/>
            <person name="Jansen H."/>
            <person name="Henkel C."/>
            <person name="Chen W.J."/>
            <person name="Zahm M."/>
            <person name="Cabau C."/>
            <person name="Klopp C."/>
            <person name="Thompson A.W."/>
            <person name="Robinson-Rechavi M."/>
            <person name="Braasch I."/>
            <person name="Lecointre G."/>
            <person name="Bobe J."/>
            <person name="Postlethwait J.H."/>
            <person name="Berthelot C."/>
            <person name="Roest Crollius H."/>
            <person name="Guiguen Y."/>
        </authorList>
    </citation>
    <scope>NUCLEOTIDE SEQUENCE</scope>
    <source>
        <strain evidence="2">WJC10195</strain>
    </source>
</reference>
<feature type="compositionally biased region" description="Pro residues" evidence="1">
    <location>
        <begin position="368"/>
        <end position="379"/>
    </location>
</feature>
<comment type="caution">
    <text evidence="2">The sequence shown here is derived from an EMBL/GenBank/DDBJ whole genome shotgun (WGS) entry which is preliminary data.</text>
</comment>
<organism evidence="2 3">
    <name type="scientific">Synaphobranchus kaupii</name>
    <name type="common">Kaup's arrowtooth eel</name>
    <dbReference type="NCBI Taxonomy" id="118154"/>
    <lineage>
        <taxon>Eukaryota</taxon>
        <taxon>Metazoa</taxon>
        <taxon>Chordata</taxon>
        <taxon>Craniata</taxon>
        <taxon>Vertebrata</taxon>
        <taxon>Euteleostomi</taxon>
        <taxon>Actinopterygii</taxon>
        <taxon>Neopterygii</taxon>
        <taxon>Teleostei</taxon>
        <taxon>Anguilliformes</taxon>
        <taxon>Synaphobranchidae</taxon>
        <taxon>Synaphobranchus</taxon>
    </lineage>
</organism>
<gene>
    <name evidence="2" type="ORF">SKAU_G00189390</name>
</gene>
<feature type="region of interest" description="Disordered" evidence="1">
    <location>
        <begin position="47"/>
        <end position="112"/>
    </location>
</feature>
<accession>A0A9Q1FD50</accession>
<feature type="region of interest" description="Disordered" evidence="1">
    <location>
        <begin position="262"/>
        <end position="401"/>
    </location>
</feature>
<dbReference type="AlphaFoldDB" id="A0A9Q1FD50"/>